<dbReference type="EMBL" id="VYYT01000279">
    <property type="protein sequence ID" value="KAK2748807.1"/>
    <property type="molecule type" value="Genomic_DNA"/>
</dbReference>
<evidence type="ECO:0000313" key="4">
    <source>
        <dbReference type="EMBL" id="KAK2748807.1"/>
    </source>
</evidence>
<feature type="compositionally biased region" description="Polar residues" evidence="1">
    <location>
        <begin position="34"/>
        <end position="57"/>
    </location>
</feature>
<protein>
    <recommendedName>
        <fullName evidence="6">F-box domain-containing protein</fullName>
    </recommendedName>
</protein>
<evidence type="ECO:0000259" key="2">
    <source>
        <dbReference type="Pfam" id="PF12937"/>
    </source>
</evidence>
<dbReference type="Proteomes" id="UP001281614">
    <property type="component" value="Unassembled WGS sequence"/>
</dbReference>
<reference evidence="4" key="1">
    <citation type="submission" date="2023-02" db="EMBL/GenBank/DDBJ databases">
        <title>Colletotrichum kahawae CIFC_Que2 genome sequencing and assembly.</title>
        <authorList>
            <person name="Baroncelli R."/>
        </authorList>
    </citation>
    <scope>NUCLEOTIDE SEQUENCE</scope>
    <source>
        <strain evidence="4">CIFC_Que2</strain>
    </source>
</reference>
<sequence length="531" mass="61293">MCITSSLSYITNLANRLRGSSSSTVTAQKHDANVGTSLSGRPRPQTTDLSHSQPQNAKDSRHLSEIRATETGLPPELVTQILEYVVFQQDDRPLAPLATVCRLWNQILEPYLFAEVTFRLTNASILSGDIHPDTLANTIRGSRLLCLKKLRLVIDLDLSSFTTISDYPRRRMRLGADFADVMDGFFDTMASWKRDASFDLDIHEERSCGHHLNHLGTRLAQGTLRTVHCVRSIRHLEFDCDRCRCCSYRGLLSYLCSVMKGSDHIKEISYGYQERVDRNHSIQYERWDFLPPAVESLSVHNMDEQRPWCRPSTVFRISVLSARHQLRSIHCSNGIDASLLRGPRMVLLRWPFLQHLSMTFFGLGQHIFVDTLMIMMAEVARRMPQIKLLELWFTGQEIRGRDAGYFCYTVDNKKACAVWSMNRDFELSENLKSAWDITARQHTSRGLTTEVRRTDISPGDMRRALPPAREAAAFFSKRSYAADPSQKQKFEISYEHRFEYRQEYEIWGGDQFHRWEEDDNYPWSGEDSDEN</sequence>
<evidence type="ECO:0008006" key="6">
    <source>
        <dbReference type="Google" id="ProtNLM"/>
    </source>
</evidence>
<dbReference type="InterPro" id="IPR036047">
    <property type="entry name" value="F-box-like_dom_sf"/>
</dbReference>
<evidence type="ECO:0000256" key="1">
    <source>
        <dbReference type="SAM" id="MobiDB-lite"/>
    </source>
</evidence>
<dbReference type="Pfam" id="PF12937">
    <property type="entry name" value="F-box-like"/>
    <property type="match status" value="1"/>
</dbReference>
<dbReference type="Pfam" id="PF20183">
    <property type="entry name" value="DUF6546"/>
    <property type="match status" value="1"/>
</dbReference>
<dbReference type="InterPro" id="IPR046676">
    <property type="entry name" value="DUF6546"/>
</dbReference>
<accession>A0AAD9Y988</accession>
<name>A0AAD9Y988_COLKA</name>
<feature type="domain" description="F-box" evidence="2">
    <location>
        <begin position="73"/>
        <end position="118"/>
    </location>
</feature>
<comment type="caution">
    <text evidence="4">The sequence shown here is derived from an EMBL/GenBank/DDBJ whole genome shotgun (WGS) entry which is preliminary data.</text>
</comment>
<dbReference type="SUPFAM" id="SSF81383">
    <property type="entry name" value="F-box domain"/>
    <property type="match status" value="1"/>
</dbReference>
<evidence type="ECO:0000313" key="5">
    <source>
        <dbReference type="Proteomes" id="UP001281614"/>
    </source>
</evidence>
<proteinExistence type="predicted"/>
<dbReference type="AlphaFoldDB" id="A0AAD9Y988"/>
<evidence type="ECO:0000259" key="3">
    <source>
        <dbReference type="Pfam" id="PF20183"/>
    </source>
</evidence>
<gene>
    <name evidence="4" type="ORF">CKAH01_18038</name>
</gene>
<feature type="domain" description="DUF6546" evidence="3">
    <location>
        <begin position="308"/>
        <end position="459"/>
    </location>
</feature>
<dbReference type="InterPro" id="IPR001810">
    <property type="entry name" value="F-box_dom"/>
</dbReference>
<feature type="region of interest" description="Disordered" evidence="1">
    <location>
        <begin position="20"/>
        <end position="62"/>
    </location>
</feature>
<organism evidence="4 5">
    <name type="scientific">Colletotrichum kahawae</name>
    <name type="common">Coffee berry disease fungus</name>
    <dbReference type="NCBI Taxonomy" id="34407"/>
    <lineage>
        <taxon>Eukaryota</taxon>
        <taxon>Fungi</taxon>
        <taxon>Dikarya</taxon>
        <taxon>Ascomycota</taxon>
        <taxon>Pezizomycotina</taxon>
        <taxon>Sordariomycetes</taxon>
        <taxon>Hypocreomycetidae</taxon>
        <taxon>Glomerellales</taxon>
        <taxon>Glomerellaceae</taxon>
        <taxon>Colletotrichum</taxon>
        <taxon>Colletotrichum gloeosporioides species complex</taxon>
    </lineage>
</organism>
<keyword evidence="5" id="KW-1185">Reference proteome</keyword>